<proteinExistence type="predicted"/>
<gene>
    <name evidence="2" type="ORF">IWQ62_006245</name>
</gene>
<evidence type="ECO:0000313" key="2">
    <source>
        <dbReference type="EMBL" id="KAJ1952330.1"/>
    </source>
</evidence>
<name>A0A9W8AL59_9FUNG</name>
<dbReference type="Proteomes" id="UP001150925">
    <property type="component" value="Unassembled WGS sequence"/>
</dbReference>
<evidence type="ECO:0000313" key="3">
    <source>
        <dbReference type="Proteomes" id="UP001150925"/>
    </source>
</evidence>
<reference evidence="2" key="1">
    <citation type="submission" date="2022-07" db="EMBL/GenBank/DDBJ databases">
        <title>Phylogenomic reconstructions and comparative analyses of Kickxellomycotina fungi.</title>
        <authorList>
            <person name="Reynolds N.K."/>
            <person name="Stajich J.E."/>
            <person name="Barry K."/>
            <person name="Grigoriev I.V."/>
            <person name="Crous P."/>
            <person name="Smith M.E."/>
        </authorList>
    </citation>
    <scope>NUCLEOTIDE SEQUENCE</scope>
    <source>
        <strain evidence="2">RSA 1196</strain>
    </source>
</reference>
<feature type="non-terminal residue" evidence="2">
    <location>
        <position position="174"/>
    </location>
</feature>
<keyword evidence="3" id="KW-1185">Reference proteome</keyword>
<comment type="caution">
    <text evidence="2">The sequence shown here is derived from an EMBL/GenBank/DDBJ whole genome shotgun (WGS) entry which is preliminary data.</text>
</comment>
<evidence type="ECO:0000256" key="1">
    <source>
        <dbReference type="SAM" id="SignalP"/>
    </source>
</evidence>
<organism evidence="2 3">
    <name type="scientific">Dispira parvispora</name>
    <dbReference type="NCBI Taxonomy" id="1520584"/>
    <lineage>
        <taxon>Eukaryota</taxon>
        <taxon>Fungi</taxon>
        <taxon>Fungi incertae sedis</taxon>
        <taxon>Zoopagomycota</taxon>
        <taxon>Kickxellomycotina</taxon>
        <taxon>Dimargaritomycetes</taxon>
        <taxon>Dimargaritales</taxon>
        <taxon>Dimargaritaceae</taxon>
        <taxon>Dispira</taxon>
    </lineage>
</organism>
<accession>A0A9W8AL59</accession>
<sequence>MWYPQKLVYTLLVVTLTLSLTAGDELPQLWKRLQALQFSTNTIPLFYTYAVKNVAGPRRLLERLATEGTKQSDKLATLARDVDVNYYSPITVFEEPFIISMKRVKKENRPTNILKGRYGPMSNFTMETRVYQLLRVPGEDSVLNLPLPPGYSGKPFVEIPGVLTEDEYKELLPT</sequence>
<dbReference type="EMBL" id="JANBPY010003233">
    <property type="protein sequence ID" value="KAJ1952330.1"/>
    <property type="molecule type" value="Genomic_DNA"/>
</dbReference>
<keyword evidence="1" id="KW-0732">Signal</keyword>
<protein>
    <submittedName>
        <fullName evidence="2">Uncharacterized protein</fullName>
    </submittedName>
</protein>
<feature type="chain" id="PRO_5040885745" evidence="1">
    <location>
        <begin position="24"/>
        <end position="174"/>
    </location>
</feature>
<dbReference type="AlphaFoldDB" id="A0A9W8AL59"/>
<feature type="signal peptide" evidence="1">
    <location>
        <begin position="1"/>
        <end position="23"/>
    </location>
</feature>